<dbReference type="EMBL" id="CP033361">
    <property type="protein sequence ID" value="QKC77937.1"/>
    <property type="molecule type" value="Genomic_DNA"/>
</dbReference>
<organism evidence="1 2">
    <name type="scientific">Mesorhizobium erdmanii</name>
    <dbReference type="NCBI Taxonomy" id="1777866"/>
    <lineage>
        <taxon>Bacteria</taxon>
        <taxon>Pseudomonadati</taxon>
        <taxon>Pseudomonadota</taxon>
        <taxon>Alphaproteobacteria</taxon>
        <taxon>Hyphomicrobiales</taxon>
        <taxon>Phyllobacteriaceae</taxon>
        <taxon>Mesorhizobium</taxon>
    </lineage>
</organism>
<evidence type="ECO:0000313" key="2">
    <source>
        <dbReference type="Proteomes" id="UP000503339"/>
    </source>
</evidence>
<proteinExistence type="predicted"/>
<dbReference type="PANTHER" id="PTHR37943:SF1">
    <property type="entry name" value="PROTEIN VES"/>
    <property type="match status" value="1"/>
</dbReference>
<gene>
    <name evidence="1" type="ORF">EB233_22565</name>
</gene>
<protein>
    <submittedName>
        <fullName evidence="1">HutD family protein</fullName>
    </submittedName>
</protein>
<dbReference type="Gene3D" id="2.60.120.10">
    <property type="entry name" value="Jelly Rolls"/>
    <property type="match status" value="1"/>
</dbReference>
<dbReference type="Pfam" id="PF05962">
    <property type="entry name" value="HutD"/>
    <property type="match status" value="1"/>
</dbReference>
<dbReference type="CDD" id="cd20293">
    <property type="entry name" value="cupin_HutD_N"/>
    <property type="match status" value="1"/>
</dbReference>
<dbReference type="AlphaFoldDB" id="A0A6M7UPT0"/>
<dbReference type="SUPFAM" id="SSF51182">
    <property type="entry name" value="RmlC-like cupins"/>
    <property type="match status" value="1"/>
</dbReference>
<dbReference type="InterPro" id="IPR014710">
    <property type="entry name" value="RmlC-like_jellyroll"/>
</dbReference>
<dbReference type="RefSeq" id="WP_064992246.1">
    <property type="nucleotide sequence ID" value="NZ_CP033361.1"/>
</dbReference>
<dbReference type="PANTHER" id="PTHR37943">
    <property type="entry name" value="PROTEIN VES"/>
    <property type="match status" value="1"/>
</dbReference>
<evidence type="ECO:0000313" key="1">
    <source>
        <dbReference type="EMBL" id="QKC77937.1"/>
    </source>
</evidence>
<accession>A0A6M7UPT0</accession>
<dbReference type="KEGG" id="merd:EB233_22565"/>
<dbReference type="InterPro" id="IPR010282">
    <property type="entry name" value="Uncharacterised_HutD/Ves"/>
</dbReference>
<keyword evidence="2" id="KW-1185">Reference proteome</keyword>
<dbReference type="InterPro" id="IPR011051">
    <property type="entry name" value="RmlC_Cupin_sf"/>
</dbReference>
<dbReference type="Proteomes" id="UP000503339">
    <property type="component" value="Chromosome"/>
</dbReference>
<name>A0A6M7UPT0_9HYPH</name>
<sequence length="192" mass="20139">MRILRAADYRVMPWKNGGGTTTEIAVSPDGAGLDAFDWRVSMARVEGSGPFSSFAGIDRTLSVLEGEGIVLDVAGRPAARLTPASQPFAFPADLPTSATLIAGPITDLNVMTRRGRTAHSLERMTISRPMDIATEAGSTLILCHKGEAALTGAGSIRLGPLDTLLLGPDAPVLRVEPARDTTLFVVQITTAA</sequence>
<reference evidence="1 2" key="1">
    <citation type="submission" date="2018-10" db="EMBL/GenBank/DDBJ databases">
        <authorList>
            <person name="Perry B.J."/>
            <person name="Sullivan J.T."/>
            <person name="Murphy R.J.T."/>
            <person name="Ramsay J.P."/>
            <person name="Ronson C.W."/>
        </authorList>
    </citation>
    <scope>NUCLEOTIDE SEQUENCE [LARGE SCALE GENOMIC DNA]</scope>
    <source>
        <strain evidence="1 2">NZP2014</strain>
    </source>
</reference>